<feature type="disulfide bond" evidence="8">
    <location>
        <begin position="391"/>
        <end position="420"/>
    </location>
</feature>
<dbReference type="PANTHER" id="PTHR11742:SF89">
    <property type="entry name" value="ALPHA-1,2-MANNOSIDASE"/>
    <property type="match status" value="1"/>
</dbReference>
<keyword evidence="4 9" id="KW-0378">Hydrolase</keyword>
<evidence type="ECO:0000256" key="6">
    <source>
        <dbReference type="PIRSR" id="PIRSR601382-1"/>
    </source>
</evidence>
<dbReference type="EMBL" id="JAGPNK010000003">
    <property type="protein sequence ID" value="KAH7324681.1"/>
    <property type="molecule type" value="Genomic_DNA"/>
</dbReference>
<dbReference type="Proteomes" id="UP000813444">
    <property type="component" value="Unassembled WGS sequence"/>
</dbReference>
<dbReference type="GO" id="GO:0016020">
    <property type="term" value="C:membrane"/>
    <property type="evidence" value="ECO:0007669"/>
    <property type="project" value="InterPro"/>
</dbReference>
<evidence type="ECO:0000256" key="5">
    <source>
        <dbReference type="ARBA" id="ARBA00023157"/>
    </source>
</evidence>
<evidence type="ECO:0000256" key="10">
    <source>
        <dbReference type="SAM" id="MobiDB-lite"/>
    </source>
</evidence>
<dbReference type="InterPro" id="IPR012341">
    <property type="entry name" value="6hp_glycosidase-like_sf"/>
</dbReference>
<keyword evidence="7" id="KW-0106">Calcium</keyword>
<feature type="region of interest" description="Disordered" evidence="10">
    <location>
        <begin position="70"/>
        <end position="101"/>
    </location>
</feature>
<evidence type="ECO:0000256" key="1">
    <source>
        <dbReference type="ARBA" id="ARBA00001913"/>
    </source>
</evidence>
<dbReference type="PRINTS" id="PR00747">
    <property type="entry name" value="GLYHDRLASE47"/>
</dbReference>
<comment type="similarity">
    <text evidence="3 9">Belongs to the glycosyl hydrolase 47 family.</text>
</comment>
<evidence type="ECO:0000313" key="12">
    <source>
        <dbReference type="Proteomes" id="UP000813444"/>
    </source>
</evidence>
<feature type="binding site" evidence="7">
    <location>
        <position position="566"/>
    </location>
    <ligand>
        <name>Ca(2+)</name>
        <dbReference type="ChEBI" id="CHEBI:29108"/>
    </ligand>
</feature>
<keyword evidence="9" id="KW-0326">Glycosidase</keyword>
<name>A0A8K0T137_9HYPO</name>
<organism evidence="11 12">
    <name type="scientific">Stachybotrys elegans</name>
    <dbReference type="NCBI Taxonomy" id="80388"/>
    <lineage>
        <taxon>Eukaryota</taxon>
        <taxon>Fungi</taxon>
        <taxon>Dikarya</taxon>
        <taxon>Ascomycota</taxon>
        <taxon>Pezizomycotina</taxon>
        <taxon>Sordariomycetes</taxon>
        <taxon>Hypocreomycetidae</taxon>
        <taxon>Hypocreales</taxon>
        <taxon>Stachybotryaceae</taxon>
        <taxon>Stachybotrys</taxon>
    </lineage>
</organism>
<evidence type="ECO:0000256" key="4">
    <source>
        <dbReference type="ARBA" id="ARBA00022801"/>
    </source>
</evidence>
<keyword evidence="5 8" id="KW-1015">Disulfide bond</keyword>
<dbReference type="GO" id="GO:0004571">
    <property type="term" value="F:mannosyl-oligosaccharide 1,2-alpha-mannosidase activity"/>
    <property type="evidence" value="ECO:0007669"/>
    <property type="project" value="InterPro"/>
</dbReference>
<comment type="pathway">
    <text evidence="2">Protein modification; protein glycosylation.</text>
</comment>
<keyword evidence="7" id="KW-0479">Metal-binding</keyword>
<dbReference type="UniPathway" id="UPA00378"/>
<dbReference type="InterPro" id="IPR050749">
    <property type="entry name" value="Glycosyl_Hydrolase_47"/>
</dbReference>
<feature type="active site" evidence="6">
    <location>
        <position position="320"/>
    </location>
</feature>
<dbReference type="GO" id="GO:0005975">
    <property type="term" value="P:carbohydrate metabolic process"/>
    <property type="evidence" value="ECO:0007669"/>
    <property type="project" value="InterPro"/>
</dbReference>
<accession>A0A8K0T137</accession>
<dbReference type="AlphaFoldDB" id="A0A8K0T137"/>
<evidence type="ECO:0000256" key="9">
    <source>
        <dbReference type="RuleBase" id="RU361193"/>
    </source>
</evidence>
<comment type="cofactor">
    <cofactor evidence="1 7">
        <name>Ca(2+)</name>
        <dbReference type="ChEBI" id="CHEBI:29108"/>
    </cofactor>
</comment>
<dbReference type="EC" id="3.2.1.-" evidence="9"/>
<evidence type="ECO:0000256" key="7">
    <source>
        <dbReference type="PIRSR" id="PIRSR601382-2"/>
    </source>
</evidence>
<keyword evidence="12" id="KW-1185">Reference proteome</keyword>
<proteinExistence type="inferred from homology"/>
<sequence>MVKRLARGRPARRYATLFIVLALLVLLWRNYGFWVLPPRSLTSSRTYLLDGVTYRTGSYDWSQAPIFHSVDSPRKPPSGPSIKFPRVQARSSAAEQDPSAETRKEIIKAKFAKSWDAYREHAWPQDELKPLSARKAQSLHGWSAQIVDALDTLWIMGMKDEFHKAVEHVALIDWSRTNDWSINVFEVAIRYLGGLLAAYDLSGEAALLAKAVELGDVLYAAFDTPNRMPLRWFSYGSAMRGRNVAAERMSGAAGGTMSLEFTRLTQLTSDPKYYDAAERVKQFFYKWQKKTKIPGIWPTTINWRDGLMEGERFSLGAGMDSMYEYLPKMAALLGGLDDEYKQMTLDSFNVLKRRALFRPMTPNKENILLTGIAVWREGKILINPEVQHLACHTGGMYALAGKLFSRKDYMDVAARVTRGCVWAYKSFPTGIMPEKSRVATCPMQEAPCKYDTRRFENPESENLPGGFLSVRDSRYLLRPEAIESVFYMWRTTGDQVWRDVAWDMWEAIVKETETDLAFASIEDVMVQSGPKIDSMETFWMGETLKYFYLIFEDESVIDLDEWILNTEAHPIRRPA</sequence>
<dbReference type="GO" id="GO:0005509">
    <property type="term" value="F:calcium ion binding"/>
    <property type="evidence" value="ECO:0007669"/>
    <property type="project" value="InterPro"/>
</dbReference>
<comment type="caution">
    <text evidence="11">The sequence shown here is derived from an EMBL/GenBank/DDBJ whole genome shotgun (WGS) entry which is preliminary data.</text>
</comment>
<dbReference type="GO" id="GO:0005783">
    <property type="term" value="C:endoplasmic reticulum"/>
    <property type="evidence" value="ECO:0007669"/>
    <property type="project" value="TreeGrafter"/>
</dbReference>
<dbReference type="PANTHER" id="PTHR11742">
    <property type="entry name" value="MANNOSYL-OLIGOSACCHARIDE ALPHA-1,2-MANNOSIDASE-RELATED"/>
    <property type="match status" value="1"/>
</dbReference>
<reference evidence="11" key="1">
    <citation type="journal article" date="2021" name="Nat. Commun.">
        <title>Genetic determinants of endophytism in the Arabidopsis root mycobiome.</title>
        <authorList>
            <person name="Mesny F."/>
            <person name="Miyauchi S."/>
            <person name="Thiergart T."/>
            <person name="Pickel B."/>
            <person name="Atanasova L."/>
            <person name="Karlsson M."/>
            <person name="Huettel B."/>
            <person name="Barry K.W."/>
            <person name="Haridas S."/>
            <person name="Chen C."/>
            <person name="Bauer D."/>
            <person name="Andreopoulos W."/>
            <person name="Pangilinan J."/>
            <person name="LaButti K."/>
            <person name="Riley R."/>
            <person name="Lipzen A."/>
            <person name="Clum A."/>
            <person name="Drula E."/>
            <person name="Henrissat B."/>
            <person name="Kohler A."/>
            <person name="Grigoriev I.V."/>
            <person name="Martin F.M."/>
            <person name="Hacquard S."/>
        </authorList>
    </citation>
    <scope>NUCLEOTIDE SEQUENCE</scope>
    <source>
        <strain evidence="11">MPI-CAGE-CH-0235</strain>
    </source>
</reference>
<dbReference type="Pfam" id="PF01532">
    <property type="entry name" value="Glyco_hydro_47"/>
    <property type="match status" value="1"/>
</dbReference>
<evidence type="ECO:0000256" key="2">
    <source>
        <dbReference type="ARBA" id="ARBA00004922"/>
    </source>
</evidence>
<evidence type="ECO:0000256" key="3">
    <source>
        <dbReference type="ARBA" id="ARBA00007658"/>
    </source>
</evidence>
<feature type="active site" evidence="6">
    <location>
        <position position="480"/>
    </location>
</feature>
<evidence type="ECO:0000256" key="8">
    <source>
        <dbReference type="PIRSR" id="PIRSR601382-3"/>
    </source>
</evidence>
<protein>
    <recommendedName>
        <fullName evidence="9">alpha-1,2-Mannosidase</fullName>
        <ecNumber evidence="9">3.2.1.-</ecNumber>
    </recommendedName>
</protein>
<gene>
    <name evidence="11" type="ORF">B0I35DRAFT_349522</name>
</gene>
<dbReference type="Gene3D" id="1.50.10.10">
    <property type="match status" value="1"/>
</dbReference>
<dbReference type="SUPFAM" id="SSF48225">
    <property type="entry name" value="Seven-hairpin glycosidases"/>
    <property type="match status" value="1"/>
</dbReference>
<dbReference type="InterPro" id="IPR001382">
    <property type="entry name" value="Glyco_hydro_47"/>
</dbReference>
<feature type="active site" description="Proton donor" evidence="6">
    <location>
        <position position="434"/>
    </location>
</feature>
<evidence type="ECO:0000313" key="11">
    <source>
        <dbReference type="EMBL" id="KAH7324681.1"/>
    </source>
</evidence>
<dbReference type="InterPro" id="IPR036026">
    <property type="entry name" value="Seven-hairpin_glycosidases"/>
</dbReference>
<feature type="active site" description="Proton donor" evidence="6">
    <location>
        <position position="186"/>
    </location>
</feature>
<dbReference type="GO" id="GO:0036503">
    <property type="term" value="P:ERAD pathway"/>
    <property type="evidence" value="ECO:0007669"/>
    <property type="project" value="UniProtKB-ARBA"/>
</dbReference>
<dbReference type="OrthoDB" id="8118055at2759"/>